<dbReference type="AlphaFoldDB" id="Q2W1Y8"/>
<protein>
    <submittedName>
        <fullName evidence="1">Uncharacterized protein</fullName>
    </submittedName>
</protein>
<organism evidence="1 2">
    <name type="scientific">Paramagnetospirillum magneticum (strain ATCC 700264 / AMB-1)</name>
    <name type="common">Magnetospirillum magneticum</name>
    <dbReference type="NCBI Taxonomy" id="342108"/>
    <lineage>
        <taxon>Bacteria</taxon>
        <taxon>Pseudomonadati</taxon>
        <taxon>Pseudomonadota</taxon>
        <taxon>Alphaproteobacteria</taxon>
        <taxon>Rhodospirillales</taxon>
        <taxon>Magnetospirillaceae</taxon>
        <taxon>Paramagnetospirillum</taxon>
    </lineage>
</organism>
<dbReference type="Pfam" id="PF07813">
    <property type="entry name" value="LTXXQ"/>
    <property type="match status" value="1"/>
</dbReference>
<accession>Q2W1Y8</accession>
<sequence>MVLSPNTLGFYKSPHGFPPGGNTMKFLSRCAVAIVVVVAATGAARAADHMDHMAHMAASPSTPDHMQVMCGDMDAKMAGHLAFAEVKLALGESQKAAFAKLKETMKAAHEPMKKVCAEIVAQPPATTLPTHMERMRKMMEARVSVMGKVIPAMTGFYDTLTPEQKKTADALMMSHHAGMGH</sequence>
<gene>
    <name evidence="1" type="ordered locus">amb3333</name>
</gene>
<reference evidence="1 2" key="1">
    <citation type="journal article" date="2005" name="DNA Res.">
        <title>Complete genome sequence of the facultative anaerobic magnetotactic bacterium Magnetospirillum sp. strain AMB-1.</title>
        <authorList>
            <person name="Matsunaga T."/>
            <person name="Okamura Y."/>
            <person name="Fukuda Y."/>
            <person name="Wahyudi A.T."/>
            <person name="Murase Y."/>
            <person name="Takeyama H."/>
        </authorList>
    </citation>
    <scope>NUCLEOTIDE SEQUENCE [LARGE SCALE GENOMIC DNA]</scope>
    <source>
        <strain evidence="2">ATCC 700264 / AMB-1</strain>
    </source>
</reference>
<dbReference type="KEGG" id="mag:amb3333"/>
<evidence type="ECO:0000313" key="2">
    <source>
        <dbReference type="Proteomes" id="UP000007058"/>
    </source>
</evidence>
<dbReference type="Proteomes" id="UP000007058">
    <property type="component" value="Chromosome"/>
</dbReference>
<proteinExistence type="predicted"/>
<dbReference type="GO" id="GO:0042597">
    <property type="term" value="C:periplasmic space"/>
    <property type="evidence" value="ECO:0007669"/>
    <property type="project" value="InterPro"/>
</dbReference>
<evidence type="ECO:0000313" key="1">
    <source>
        <dbReference type="EMBL" id="BAE52137.1"/>
    </source>
</evidence>
<dbReference type="EMBL" id="AP007255">
    <property type="protein sequence ID" value="BAE52137.1"/>
    <property type="molecule type" value="Genomic_DNA"/>
</dbReference>
<name>Q2W1Y8_PARM1</name>
<dbReference type="HOGENOM" id="CLU_1487344_0_0_5"/>
<dbReference type="STRING" id="342108.amb3333"/>
<dbReference type="InterPro" id="IPR012899">
    <property type="entry name" value="LTXXQ"/>
</dbReference>
<keyword evidence="2" id="KW-1185">Reference proteome</keyword>